<name>A0A1B8H3V6_9GAMM</name>
<dbReference type="GO" id="GO:0004527">
    <property type="term" value="F:exonuclease activity"/>
    <property type="evidence" value="ECO:0007669"/>
    <property type="project" value="UniProtKB-KW"/>
</dbReference>
<evidence type="ECO:0000256" key="1">
    <source>
        <dbReference type="SAM" id="Coils"/>
    </source>
</evidence>
<dbReference type="Pfam" id="PF13558">
    <property type="entry name" value="SbcC_Walker_B"/>
    <property type="match status" value="1"/>
</dbReference>
<keyword evidence="1" id="KW-0175">Coiled coil</keyword>
<dbReference type="EMBL" id="LZEX01000042">
    <property type="protein sequence ID" value="OBU03764.1"/>
    <property type="molecule type" value="Genomic_DNA"/>
</dbReference>
<evidence type="ECO:0000313" key="5">
    <source>
        <dbReference type="Proteomes" id="UP000092247"/>
    </source>
</evidence>
<reference evidence="4 5" key="1">
    <citation type="submission" date="2016-06" db="EMBL/GenBank/DDBJ databases">
        <authorList>
            <person name="Kjaerup R.B."/>
            <person name="Dalgaard T.S."/>
            <person name="Juul-Madsen H.R."/>
        </authorList>
    </citation>
    <scope>NUCLEOTIDE SEQUENCE [LARGE SCALE GENOMIC DNA]</scope>
    <source>
        <strain evidence="4 5">GCSL-Mp3</strain>
    </source>
</reference>
<keyword evidence="4" id="KW-0378">Hydrolase</keyword>
<dbReference type="RefSeq" id="WP_067425254.1">
    <property type="nucleotide sequence ID" value="NZ_LZEX01000042.1"/>
</dbReference>
<evidence type="ECO:0000313" key="4">
    <source>
        <dbReference type="EMBL" id="OBU03764.1"/>
    </source>
</evidence>
<dbReference type="Gene3D" id="3.40.50.300">
    <property type="entry name" value="P-loop containing nucleotide triphosphate hydrolases"/>
    <property type="match status" value="2"/>
</dbReference>
<dbReference type="SUPFAM" id="SSF52540">
    <property type="entry name" value="P-loop containing nucleoside triphosphate hydrolases"/>
    <property type="match status" value="1"/>
</dbReference>
<dbReference type="Proteomes" id="UP000092247">
    <property type="component" value="Unassembled WGS sequence"/>
</dbReference>
<dbReference type="PANTHER" id="PTHR32114:SF2">
    <property type="entry name" value="ABC TRANSPORTER ABCH.3"/>
    <property type="match status" value="1"/>
</dbReference>
<dbReference type="InterPro" id="IPR027417">
    <property type="entry name" value="P-loop_NTPase"/>
</dbReference>
<dbReference type="AlphaFoldDB" id="A0A1B8H3V6"/>
<feature type="coiled-coil region" evidence="1">
    <location>
        <begin position="955"/>
        <end position="982"/>
    </location>
</feature>
<feature type="coiled-coil region" evidence="1">
    <location>
        <begin position="333"/>
        <end position="409"/>
    </location>
</feature>
<dbReference type="Pfam" id="PF13476">
    <property type="entry name" value="AAA_23"/>
    <property type="match status" value="1"/>
</dbReference>
<accession>A0A1B8H3V6</accession>
<protein>
    <submittedName>
        <fullName evidence="4">Exonuclease SbcC</fullName>
    </submittedName>
</protein>
<feature type="domain" description="Rad50/SbcC-type AAA" evidence="3">
    <location>
        <begin position="6"/>
        <end position="206"/>
    </location>
</feature>
<gene>
    <name evidence="4" type="ORF">AYY17_09320</name>
</gene>
<feature type="coiled-coil region" evidence="1">
    <location>
        <begin position="715"/>
        <end position="777"/>
    </location>
</feature>
<evidence type="ECO:0000259" key="3">
    <source>
        <dbReference type="Pfam" id="PF13476"/>
    </source>
</evidence>
<feature type="region of interest" description="Disordered" evidence="2">
    <location>
        <begin position="910"/>
        <end position="932"/>
    </location>
</feature>
<dbReference type="GO" id="GO:0016887">
    <property type="term" value="F:ATP hydrolysis activity"/>
    <property type="evidence" value="ECO:0007669"/>
    <property type="project" value="InterPro"/>
</dbReference>
<proteinExistence type="predicted"/>
<keyword evidence="4" id="KW-0540">Nuclease</keyword>
<feature type="coiled-coil region" evidence="1">
    <location>
        <begin position="185"/>
        <end position="212"/>
    </location>
</feature>
<comment type="caution">
    <text evidence="4">The sequence shown here is derived from an EMBL/GenBank/DDBJ whole genome shotgun (WGS) entry which is preliminary data.</text>
</comment>
<dbReference type="GO" id="GO:0006302">
    <property type="term" value="P:double-strand break repair"/>
    <property type="evidence" value="ECO:0007669"/>
    <property type="project" value="InterPro"/>
</dbReference>
<organism evidence="4 5">
    <name type="scientific">Morganella psychrotolerans</name>
    <dbReference type="NCBI Taxonomy" id="368603"/>
    <lineage>
        <taxon>Bacteria</taxon>
        <taxon>Pseudomonadati</taxon>
        <taxon>Pseudomonadota</taxon>
        <taxon>Gammaproteobacteria</taxon>
        <taxon>Enterobacterales</taxon>
        <taxon>Morganellaceae</taxon>
        <taxon>Morganella</taxon>
    </lineage>
</organism>
<sequence length="1228" mass="139808">MKILTLRFKNINSLQGEWKIDFTAEPFASNGLFAITGPTGAGKTTLLDAICLALYHRTPRVETSASHNDVMTRHTAECLAEVEFSVKGKAYRAFWSQRRARDKADGNLQAPKAEVAECATGKILSDKLTQVRETIIQITGLDFARFTRSVLLSQGNFAAFLNADDNERADLLEELTGTEIYRIISRQVFEQHKEARHELDRLEAQASAIRLLTPEQHQQCRDELGSLQTEEKAQRNLQTEIQTVLRWWQHKNELNTETAQHQQQHATVIQQIQEAQPQLILLHRGRPAEKLRPARDALIRSREMSSQLDARLHELQQITETVTPELSALGEQYETQQTELNTHRLRCQELEALAENEIRPLDNQLQLLSNQLSTQQQQYKNSQTEQQELQSQTIQLQEKQAQIRRTHERNLLWHSENHQKEALPAAIVQWQHQLQDRYKNSEQIHLTSEKLQANEQQQKILTATLSQLSDNYTAKQQTTAPLRSQLVTLQTQLQDEQQVTGTDTLRLQLKQAGEQQQWLQKLSQLSPQTALLTRSKATTLRDAEQAQEDIAALTAWCAQQIPVLAEKQQHLSDLTARQQLEQTIISLDAERQRLQSGEPCPLCGSTTHPAINDYQQIKPDDTAVRLNTLTRDVRLAEQALSAKQNLLALTQTQFDTLSRGLLETESNLTQLNIQWQAACAGGGFTALLTSPEDLPAVMQQSDELYQQKQQELENRLALETQILQYQNTLQTAEADCERLLQTRQTTEREQQYLLQQYTEYNAQLTQLRQQQQLLEETLTLAVTALGYTVPAPEQTDDWLAQCQQDSAQFTANEQHIRQSTQQLSELTAQQQNQDALSAKLTRSLTEQSVTLNEINKQHQLIAEKRRNLFGDKIISTELQRMHIQRQTQETLLTTLAQKREKLQNRLSGLQGEEKHMQQQRQDSQAQQEKEQIRFQQHLADSPFADEPDFLAALLSEEDNLRLEVLENELNLAQLKAATSLNDSQSRLARHLENQPETHRELTPEQLNEKETLLAQQLRALSVREGELQGQLSTDDTQRVQQSGLLNLIAQSQQEYTDWSRLNLLIGSAEGTKFSRFAQGLTLDYLIHLANKRLDKLHGRYVLQRKSGESLELQVTDTWQADTQRDTKTLSGGETFLVSLALALALSDLVSHKTQIESLFLDEGFGTLDQETLDIALDALDNLNASGKTIGVISHIEAMKERIAVQISVRKMNGLGISKLSPEYKVTPE</sequence>
<keyword evidence="4" id="KW-0269">Exonuclease</keyword>
<dbReference type="PANTHER" id="PTHR32114">
    <property type="entry name" value="ABC TRANSPORTER ABCH.3"/>
    <property type="match status" value="1"/>
</dbReference>
<evidence type="ECO:0000256" key="2">
    <source>
        <dbReference type="SAM" id="MobiDB-lite"/>
    </source>
</evidence>
<dbReference type="InterPro" id="IPR038729">
    <property type="entry name" value="Rad50/SbcC_AAA"/>
</dbReference>